<name>D2VSU5_NAEGR</name>
<sequence length="524" mass="59970">MGQFSSSIAPPPSRICSTPSVIDIKKLLQKPLHKLTNLELVVLCKHYKFESEKVKQALEKNAKFNGADYDKLCKMKTKEEIEVEKERLIDVVNKYVNDEGESKFFVYQVVIAKFEDERKLFFMKEDKSVSSNSESESEVDSNNPTTTSTFLKLCNNSTRPYVNSESSGVENENQEYDVQIPIESWRLSQAEFKGVELAKKKIRAYLKEFNTTPEKLGYSESLDLEAQRYVCEDRFMHFHFVRPTMKKNSRIVSNIPAVVSVKLLVSSLRKHELTKKAMATFADILNVNNYGVVHTGILIGEWKIEWYDNSLVRVECDSDQKLDANNTIAAIDIGEIAGADNVKKAFELITKISCNYNATKNYSLLGANCQHFVSDLLEALNLTLPVSESFKIYFDKLKRGETDRTFFVNENLATLFKTCNITNPYIGLKNITFENRKSLDEFCHFLEHIKYFDIEAGQSDFWLLKAFDRSFVLVGEDEICLTFDSTGVKENGFFTTNGGRDQDSITHIKYSVKDVDFSDCVLKR</sequence>
<dbReference type="GeneID" id="8855839"/>
<keyword evidence="2" id="KW-1185">Reference proteome</keyword>
<evidence type="ECO:0000313" key="1">
    <source>
        <dbReference type="EMBL" id="EFC40179.1"/>
    </source>
</evidence>
<organism evidence="2">
    <name type="scientific">Naegleria gruberi</name>
    <name type="common">Amoeba</name>
    <dbReference type="NCBI Taxonomy" id="5762"/>
    <lineage>
        <taxon>Eukaryota</taxon>
        <taxon>Discoba</taxon>
        <taxon>Heterolobosea</taxon>
        <taxon>Tetramitia</taxon>
        <taxon>Eutetramitia</taxon>
        <taxon>Vahlkampfiidae</taxon>
        <taxon>Naegleria</taxon>
    </lineage>
</organism>
<proteinExistence type="predicted"/>
<dbReference type="AlphaFoldDB" id="D2VSU5"/>
<dbReference type="InParanoid" id="D2VSU5"/>
<accession>D2VSU5</accession>
<dbReference type="OrthoDB" id="10255738at2759"/>
<dbReference type="Proteomes" id="UP000006671">
    <property type="component" value="Unassembled WGS sequence"/>
</dbReference>
<protein>
    <submittedName>
        <fullName evidence="1">Predicted protein</fullName>
    </submittedName>
</protein>
<dbReference type="KEGG" id="ngr:NAEGRDRAFT_72064"/>
<dbReference type="EMBL" id="GG738894">
    <property type="protein sequence ID" value="EFC40179.1"/>
    <property type="molecule type" value="Genomic_DNA"/>
</dbReference>
<evidence type="ECO:0000313" key="2">
    <source>
        <dbReference type="Proteomes" id="UP000006671"/>
    </source>
</evidence>
<dbReference type="VEuPathDB" id="AmoebaDB:NAEGRDRAFT_72064"/>
<dbReference type="RefSeq" id="XP_002672923.1">
    <property type="nucleotide sequence ID" value="XM_002672877.1"/>
</dbReference>
<reference evidence="1 2" key="1">
    <citation type="journal article" date="2010" name="Cell">
        <title>The genome of Naegleria gruberi illuminates early eukaryotic versatility.</title>
        <authorList>
            <person name="Fritz-Laylin L.K."/>
            <person name="Prochnik S.E."/>
            <person name="Ginger M.L."/>
            <person name="Dacks J.B."/>
            <person name="Carpenter M.L."/>
            <person name="Field M.C."/>
            <person name="Kuo A."/>
            <person name="Paredez A."/>
            <person name="Chapman J."/>
            <person name="Pham J."/>
            <person name="Shu S."/>
            <person name="Neupane R."/>
            <person name="Cipriano M."/>
            <person name="Mancuso J."/>
            <person name="Tu H."/>
            <person name="Salamov A."/>
            <person name="Lindquist E."/>
            <person name="Shapiro H."/>
            <person name="Lucas S."/>
            <person name="Grigoriev I.V."/>
            <person name="Cande W.Z."/>
            <person name="Fulton C."/>
            <person name="Rokhsar D.S."/>
            <person name="Dawson S.C."/>
        </authorList>
    </citation>
    <scope>NUCLEOTIDE SEQUENCE [LARGE SCALE GENOMIC DNA]</scope>
    <source>
        <strain evidence="1 2">NEG-M</strain>
    </source>
</reference>
<dbReference type="InterPro" id="IPR042266">
    <property type="entry name" value="PPPDE_sf"/>
</dbReference>
<dbReference type="Gene3D" id="3.90.1720.30">
    <property type="entry name" value="PPPDE domains"/>
    <property type="match status" value="1"/>
</dbReference>
<gene>
    <name evidence="1" type="ORF">NAEGRDRAFT_72064</name>
</gene>